<dbReference type="CDD" id="cd00637">
    <property type="entry name" value="7tm_classA_rhodopsin-like"/>
    <property type="match status" value="1"/>
</dbReference>
<evidence type="ECO:0000256" key="6">
    <source>
        <dbReference type="ARBA" id="ARBA00023040"/>
    </source>
</evidence>
<evidence type="ECO:0000256" key="8">
    <source>
        <dbReference type="ARBA" id="ARBA00023170"/>
    </source>
</evidence>
<feature type="transmembrane region" description="Helical" evidence="10">
    <location>
        <begin position="27"/>
        <end position="52"/>
    </location>
</feature>
<feature type="transmembrane region" description="Helical" evidence="10">
    <location>
        <begin position="192"/>
        <end position="213"/>
    </location>
</feature>
<dbReference type="GO" id="GO:0004930">
    <property type="term" value="F:G protein-coupled receptor activity"/>
    <property type="evidence" value="ECO:0007669"/>
    <property type="project" value="UniProtKB-KW"/>
</dbReference>
<evidence type="ECO:0000313" key="13">
    <source>
        <dbReference type="Proteomes" id="UP000708208"/>
    </source>
</evidence>
<organism evidence="12 13">
    <name type="scientific">Allacma fusca</name>
    <dbReference type="NCBI Taxonomy" id="39272"/>
    <lineage>
        <taxon>Eukaryota</taxon>
        <taxon>Metazoa</taxon>
        <taxon>Ecdysozoa</taxon>
        <taxon>Arthropoda</taxon>
        <taxon>Hexapoda</taxon>
        <taxon>Collembola</taxon>
        <taxon>Symphypleona</taxon>
        <taxon>Sminthuridae</taxon>
        <taxon>Allacma</taxon>
    </lineage>
</organism>
<keyword evidence="6" id="KW-0297">G-protein coupled receptor</keyword>
<feature type="transmembrane region" description="Helical" evidence="10">
    <location>
        <begin position="118"/>
        <end position="137"/>
    </location>
</feature>
<evidence type="ECO:0000256" key="2">
    <source>
        <dbReference type="ARBA" id="ARBA00010663"/>
    </source>
</evidence>
<feature type="transmembrane region" description="Helical" evidence="10">
    <location>
        <begin position="285"/>
        <end position="307"/>
    </location>
</feature>
<keyword evidence="7 10" id="KW-0472">Membrane</keyword>
<evidence type="ECO:0000259" key="11">
    <source>
        <dbReference type="PROSITE" id="PS50262"/>
    </source>
</evidence>
<dbReference type="AlphaFoldDB" id="A0A8J2PLU5"/>
<evidence type="ECO:0000256" key="4">
    <source>
        <dbReference type="ARBA" id="ARBA00022692"/>
    </source>
</evidence>
<gene>
    <name evidence="12" type="ORF">AFUS01_LOCUS38390</name>
</gene>
<sequence length="352" mass="39313">MSVTTVESFIQAEDEAPGKRDEPDLTLVYSIALPLMFICCGVSILLNFWIALSGFWARPSMKPTAFLCFWLALADGLNTLNLTAGLVIHSLLKVVFKVKIPTGSCALFLLEATRLSGIPIPVAHLLLIAITHWIGVVKPLKYEVIVTRNKLKIYLLVCWLLPVSFVFIWFLVIPGQGFQSEHCKDYDFLKQIPWRSAYSAFYFLPFVILVVIYTRIYFIARRPDQVGVVGAVLENEVNLKAVKTTVLIVGSYCIGLLPVTLFYIFSYTAGPLDVDIIGKPKALTIGILCNSFLILKSLFNPFIYSLGQLDVQIALERLNSAIRAVVYGPIPLDEIERTALYALERRASNSGR</sequence>
<keyword evidence="13" id="KW-1185">Reference proteome</keyword>
<name>A0A8J2PLU5_9HEXA</name>
<dbReference type="PROSITE" id="PS50262">
    <property type="entry name" value="G_PROTEIN_RECEP_F1_2"/>
    <property type="match status" value="1"/>
</dbReference>
<protein>
    <recommendedName>
        <fullName evidence="11">G-protein coupled receptors family 1 profile domain-containing protein</fullName>
    </recommendedName>
</protein>
<keyword evidence="9" id="KW-0807">Transducer</keyword>
<proteinExistence type="inferred from homology"/>
<feature type="domain" description="G-protein coupled receptors family 1 profile" evidence="11">
    <location>
        <begin position="46"/>
        <end position="304"/>
    </location>
</feature>
<keyword evidence="3" id="KW-1003">Cell membrane</keyword>
<evidence type="ECO:0000256" key="1">
    <source>
        <dbReference type="ARBA" id="ARBA00004651"/>
    </source>
</evidence>
<dbReference type="OrthoDB" id="9894375at2759"/>
<evidence type="ECO:0000256" key="7">
    <source>
        <dbReference type="ARBA" id="ARBA00023136"/>
    </source>
</evidence>
<feature type="transmembrane region" description="Helical" evidence="10">
    <location>
        <begin position="246"/>
        <end position="265"/>
    </location>
</feature>
<evidence type="ECO:0000256" key="10">
    <source>
        <dbReference type="SAM" id="Phobius"/>
    </source>
</evidence>
<dbReference type="InterPro" id="IPR050569">
    <property type="entry name" value="TAAR"/>
</dbReference>
<dbReference type="Proteomes" id="UP000708208">
    <property type="component" value="Unassembled WGS sequence"/>
</dbReference>
<evidence type="ECO:0000256" key="3">
    <source>
        <dbReference type="ARBA" id="ARBA00022475"/>
    </source>
</evidence>
<dbReference type="PANTHER" id="PTHR24249">
    <property type="entry name" value="HISTAMINE RECEPTOR-RELATED G-PROTEIN COUPLED RECEPTOR"/>
    <property type="match status" value="1"/>
</dbReference>
<dbReference type="SUPFAM" id="SSF81321">
    <property type="entry name" value="Family A G protein-coupled receptor-like"/>
    <property type="match status" value="1"/>
</dbReference>
<keyword evidence="4 10" id="KW-0812">Transmembrane</keyword>
<keyword evidence="5 10" id="KW-1133">Transmembrane helix</keyword>
<feature type="transmembrane region" description="Helical" evidence="10">
    <location>
        <begin position="64"/>
        <end position="88"/>
    </location>
</feature>
<keyword evidence="8" id="KW-0675">Receptor</keyword>
<reference evidence="12" key="1">
    <citation type="submission" date="2021-06" db="EMBL/GenBank/DDBJ databases">
        <authorList>
            <person name="Hodson N. C."/>
            <person name="Mongue J. A."/>
            <person name="Jaron S. K."/>
        </authorList>
    </citation>
    <scope>NUCLEOTIDE SEQUENCE</scope>
</reference>
<feature type="transmembrane region" description="Helical" evidence="10">
    <location>
        <begin position="153"/>
        <end position="172"/>
    </location>
</feature>
<dbReference type="InterPro" id="IPR000276">
    <property type="entry name" value="GPCR_Rhodpsn"/>
</dbReference>
<dbReference type="EMBL" id="CAJVCH010547626">
    <property type="protein sequence ID" value="CAG7828464.1"/>
    <property type="molecule type" value="Genomic_DNA"/>
</dbReference>
<comment type="subcellular location">
    <subcellularLocation>
        <location evidence="1">Cell membrane</location>
        <topology evidence="1">Multi-pass membrane protein</topology>
    </subcellularLocation>
</comment>
<dbReference type="InterPro" id="IPR017452">
    <property type="entry name" value="GPCR_Rhodpsn_7TM"/>
</dbReference>
<comment type="caution">
    <text evidence="12">The sequence shown here is derived from an EMBL/GenBank/DDBJ whole genome shotgun (WGS) entry which is preliminary data.</text>
</comment>
<evidence type="ECO:0000256" key="9">
    <source>
        <dbReference type="ARBA" id="ARBA00023224"/>
    </source>
</evidence>
<evidence type="ECO:0000313" key="12">
    <source>
        <dbReference type="EMBL" id="CAG7828464.1"/>
    </source>
</evidence>
<evidence type="ECO:0000256" key="5">
    <source>
        <dbReference type="ARBA" id="ARBA00022989"/>
    </source>
</evidence>
<accession>A0A8J2PLU5</accession>
<dbReference type="Pfam" id="PF00001">
    <property type="entry name" value="7tm_1"/>
    <property type="match status" value="1"/>
</dbReference>
<dbReference type="PANTHER" id="PTHR24249:SF418">
    <property type="entry name" value="G-PROTEIN COUPLED RECEPTORS FAMILY 1 PROFILE DOMAIN-CONTAINING PROTEIN"/>
    <property type="match status" value="1"/>
</dbReference>
<dbReference type="GO" id="GO:0005886">
    <property type="term" value="C:plasma membrane"/>
    <property type="evidence" value="ECO:0007669"/>
    <property type="project" value="UniProtKB-SubCell"/>
</dbReference>
<comment type="similarity">
    <text evidence="2">Belongs to the G-protein coupled receptor 1 family.</text>
</comment>